<keyword evidence="3" id="KW-0677">Repeat</keyword>
<evidence type="ECO:0000313" key="6">
    <source>
        <dbReference type="Proteomes" id="UP001140513"/>
    </source>
</evidence>
<dbReference type="RefSeq" id="XP_056066079.1">
    <property type="nucleotide sequence ID" value="XM_056220776.1"/>
</dbReference>
<dbReference type="GO" id="GO:0007018">
    <property type="term" value="P:microtubule-based movement"/>
    <property type="evidence" value="ECO:0007669"/>
    <property type="project" value="TreeGrafter"/>
</dbReference>
<dbReference type="InterPro" id="IPR011990">
    <property type="entry name" value="TPR-like_helical_dom_sf"/>
</dbReference>
<dbReference type="Gene3D" id="1.25.40.10">
    <property type="entry name" value="Tetratricopeptide repeat domain"/>
    <property type="match status" value="1"/>
</dbReference>
<gene>
    <name evidence="5" type="ORF">N0V89_012051</name>
</gene>
<proteinExistence type="predicted"/>
<dbReference type="EMBL" id="JAPEUX010000009">
    <property type="protein sequence ID" value="KAJ4345915.1"/>
    <property type="molecule type" value="Genomic_DNA"/>
</dbReference>
<accession>A0A9W9C5Y8</accession>
<evidence type="ECO:0000256" key="2">
    <source>
        <dbReference type="ARBA" id="ARBA00022490"/>
    </source>
</evidence>
<evidence type="ECO:0008006" key="7">
    <source>
        <dbReference type="Google" id="ProtNLM"/>
    </source>
</evidence>
<dbReference type="SUPFAM" id="SSF48452">
    <property type="entry name" value="TPR-like"/>
    <property type="match status" value="1"/>
</dbReference>
<keyword evidence="2" id="KW-0963">Cytoplasm</keyword>
<dbReference type="AlphaFoldDB" id="A0A9W9C5Y8"/>
<reference evidence="5" key="1">
    <citation type="submission" date="2022-10" db="EMBL/GenBank/DDBJ databases">
        <title>Tapping the CABI collections for fungal endophytes: first genome assemblies for Collariella, Neodidymelliopsis, Ascochyta clinopodiicola, Didymella pomorum, Didymosphaeria variabile, Neocosmospora piperis and Neocucurbitaria cava.</title>
        <authorList>
            <person name="Hill R."/>
        </authorList>
    </citation>
    <scope>NUCLEOTIDE SEQUENCE</scope>
    <source>
        <strain evidence="5">IMI 356815</strain>
    </source>
</reference>
<evidence type="ECO:0000256" key="1">
    <source>
        <dbReference type="ARBA" id="ARBA00004496"/>
    </source>
</evidence>
<evidence type="ECO:0000256" key="4">
    <source>
        <dbReference type="ARBA" id="ARBA00022803"/>
    </source>
</evidence>
<dbReference type="GO" id="GO:0005737">
    <property type="term" value="C:cytoplasm"/>
    <property type="evidence" value="ECO:0007669"/>
    <property type="project" value="UniProtKB-SubCell"/>
</dbReference>
<comment type="subcellular location">
    <subcellularLocation>
        <location evidence="1">Cytoplasm</location>
    </subcellularLocation>
</comment>
<sequence>MALLILQVLEGQKKELGVQHPDTLTSLNNLAVVLQDQEKYDEAEELHRKALKGSEEELGMQHPDTLQSVKNLILVLQYQGKDVEVEKLKRRLLEVT</sequence>
<comment type="caution">
    <text evidence="5">The sequence shown here is derived from an EMBL/GenBank/DDBJ whole genome shotgun (WGS) entry which is preliminary data.</text>
</comment>
<keyword evidence="6" id="KW-1185">Reference proteome</keyword>
<protein>
    <recommendedName>
        <fullName evidence="7">Kinesin light chain</fullName>
    </recommendedName>
</protein>
<dbReference type="InterPro" id="IPR002151">
    <property type="entry name" value="Kinesin_light"/>
</dbReference>
<dbReference type="GO" id="GO:0019894">
    <property type="term" value="F:kinesin binding"/>
    <property type="evidence" value="ECO:0007669"/>
    <property type="project" value="TreeGrafter"/>
</dbReference>
<name>A0A9W9C5Y8_9PLEO</name>
<dbReference type="Proteomes" id="UP001140513">
    <property type="component" value="Unassembled WGS sequence"/>
</dbReference>
<evidence type="ECO:0000256" key="3">
    <source>
        <dbReference type="ARBA" id="ARBA00022737"/>
    </source>
</evidence>
<evidence type="ECO:0000313" key="5">
    <source>
        <dbReference type="EMBL" id="KAJ4345915.1"/>
    </source>
</evidence>
<dbReference type="GO" id="GO:0005871">
    <property type="term" value="C:kinesin complex"/>
    <property type="evidence" value="ECO:0007669"/>
    <property type="project" value="InterPro"/>
</dbReference>
<dbReference type="PANTHER" id="PTHR45783">
    <property type="entry name" value="KINESIN LIGHT CHAIN"/>
    <property type="match status" value="1"/>
</dbReference>
<keyword evidence="4" id="KW-0802">TPR repeat</keyword>
<organism evidence="5 6">
    <name type="scientific">Didymosphaeria variabile</name>
    <dbReference type="NCBI Taxonomy" id="1932322"/>
    <lineage>
        <taxon>Eukaryota</taxon>
        <taxon>Fungi</taxon>
        <taxon>Dikarya</taxon>
        <taxon>Ascomycota</taxon>
        <taxon>Pezizomycotina</taxon>
        <taxon>Dothideomycetes</taxon>
        <taxon>Pleosporomycetidae</taxon>
        <taxon>Pleosporales</taxon>
        <taxon>Massarineae</taxon>
        <taxon>Didymosphaeriaceae</taxon>
        <taxon>Didymosphaeria</taxon>
    </lineage>
</organism>
<dbReference type="Pfam" id="PF13374">
    <property type="entry name" value="TPR_10"/>
    <property type="match status" value="1"/>
</dbReference>
<dbReference type="PANTHER" id="PTHR45783:SF3">
    <property type="entry name" value="KINESIN LIGHT CHAIN"/>
    <property type="match status" value="1"/>
</dbReference>
<dbReference type="GeneID" id="80915581"/>
<dbReference type="OrthoDB" id="5986190at2759"/>